<comment type="caution">
    <text evidence="9">The sequence shown here is derived from an EMBL/GenBank/DDBJ whole genome shotgun (WGS) entry which is preliminary data.</text>
</comment>
<dbReference type="InterPro" id="IPR011701">
    <property type="entry name" value="MFS"/>
</dbReference>
<evidence type="ECO:0000313" key="9">
    <source>
        <dbReference type="EMBL" id="KAL2837019.1"/>
    </source>
</evidence>
<evidence type="ECO:0000256" key="2">
    <source>
        <dbReference type="ARBA" id="ARBA00022448"/>
    </source>
</evidence>
<keyword evidence="5 7" id="KW-0472">Membrane</keyword>
<keyword evidence="3 7" id="KW-0812">Transmembrane</keyword>
<evidence type="ECO:0000259" key="8">
    <source>
        <dbReference type="PROSITE" id="PS50850"/>
    </source>
</evidence>
<proteinExistence type="predicted"/>
<evidence type="ECO:0000256" key="7">
    <source>
        <dbReference type="SAM" id="Phobius"/>
    </source>
</evidence>
<dbReference type="PANTHER" id="PTHR43791">
    <property type="entry name" value="PERMEASE-RELATED"/>
    <property type="match status" value="1"/>
</dbReference>
<dbReference type="Gene3D" id="1.20.1250.20">
    <property type="entry name" value="MFS general substrate transporter like domains"/>
    <property type="match status" value="2"/>
</dbReference>
<feature type="transmembrane region" description="Helical" evidence="7">
    <location>
        <begin position="145"/>
        <end position="168"/>
    </location>
</feature>
<feature type="transmembrane region" description="Helical" evidence="7">
    <location>
        <begin position="443"/>
        <end position="467"/>
    </location>
</feature>
<feature type="transmembrane region" description="Helical" evidence="7">
    <location>
        <begin position="180"/>
        <end position="201"/>
    </location>
</feature>
<dbReference type="InterPro" id="IPR036259">
    <property type="entry name" value="MFS_trans_sf"/>
</dbReference>
<keyword evidence="10" id="KW-1185">Reference proteome</keyword>
<feature type="transmembrane region" description="Helical" evidence="7">
    <location>
        <begin position="411"/>
        <end position="431"/>
    </location>
</feature>
<evidence type="ECO:0000256" key="3">
    <source>
        <dbReference type="ARBA" id="ARBA00022692"/>
    </source>
</evidence>
<evidence type="ECO:0000256" key="4">
    <source>
        <dbReference type="ARBA" id="ARBA00022989"/>
    </source>
</evidence>
<feature type="transmembrane region" description="Helical" evidence="7">
    <location>
        <begin position="377"/>
        <end position="399"/>
    </location>
</feature>
<dbReference type="PROSITE" id="PS50850">
    <property type="entry name" value="MFS"/>
    <property type="match status" value="1"/>
</dbReference>
<dbReference type="GeneID" id="98162792"/>
<evidence type="ECO:0000256" key="5">
    <source>
        <dbReference type="ARBA" id="ARBA00023136"/>
    </source>
</evidence>
<feature type="transmembrane region" description="Helical" evidence="7">
    <location>
        <begin position="352"/>
        <end position="371"/>
    </location>
</feature>
<name>A0ABR4JAN2_9EURO</name>
<keyword evidence="2" id="KW-0813">Transport</keyword>
<gene>
    <name evidence="9" type="ORF">BJX68DRAFT_274262</name>
</gene>
<evidence type="ECO:0000256" key="6">
    <source>
        <dbReference type="SAM" id="MobiDB-lite"/>
    </source>
</evidence>
<feature type="transmembrane region" description="Helical" evidence="7">
    <location>
        <begin position="287"/>
        <end position="312"/>
    </location>
</feature>
<sequence length="499" mass="55248">MNNTAIQVGETGKPVAEHDEIPKGAPVSEAEIGRSMGFSDEDQQRIKRRIDRRLIPIVGLMYCVSLVDRTNVAAASVAGMIQDLNLIGNRYSVIVLVFFTTYVAFQPPSTVLVRWLGPRIHLAGITFLWGVVMIGMGFTKEWDQLAALRVVLGLFEAGFFPSCVYLLSTWYTRYEMGKRYGLFYAFGAVAGALAGLMAYGLVHLHGVRGMGGWRWLFIVEGILTCVIAMAGYMFLVDFPDSERNNWRFLSANERAWVVARVNADRGDANTAKFSLKLFTQQALDFKLWVFGLLFFCTSTQGYALSFFTPIILTAGMGFDATATQLLQITPMLWAACCMFFIGWVGDKWRIRGPLILFNMAVAILGLALIGFHDVVGVRFLGLFLAGGGANSNIPLLMAYQANNIRGQWKRACASAIFVGFGGVGGIAGSLVFRPSDAPLFRPGLWACIACCLASIVMVVLLSAYFWYMNRRADRGEIVLEDEEDSEVADDARLTFRYTY</sequence>
<comment type="subcellular location">
    <subcellularLocation>
        <location evidence="1">Membrane</location>
        <topology evidence="1">Multi-pass membrane protein</topology>
    </subcellularLocation>
</comment>
<dbReference type="Pfam" id="PF07690">
    <property type="entry name" value="MFS_1"/>
    <property type="match status" value="1"/>
</dbReference>
<protein>
    <submittedName>
        <fullName evidence="9">Major facilitator superfamily domain-containing protein</fullName>
    </submittedName>
</protein>
<dbReference type="PANTHER" id="PTHR43791:SF47">
    <property type="entry name" value="MAJOR FACILITATOR SUPERFAMILY (MFS) PROFILE DOMAIN-CONTAINING PROTEIN-RELATED"/>
    <property type="match status" value="1"/>
</dbReference>
<feature type="transmembrane region" description="Helical" evidence="7">
    <location>
        <begin position="120"/>
        <end position="139"/>
    </location>
</feature>
<evidence type="ECO:0000256" key="1">
    <source>
        <dbReference type="ARBA" id="ARBA00004141"/>
    </source>
</evidence>
<feature type="transmembrane region" description="Helical" evidence="7">
    <location>
        <begin position="93"/>
        <end position="113"/>
    </location>
</feature>
<feature type="region of interest" description="Disordered" evidence="6">
    <location>
        <begin position="1"/>
        <end position="20"/>
    </location>
</feature>
<accession>A0ABR4JAN2</accession>
<dbReference type="InterPro" id="IPR020846">
    <property type="entry name" value="MFS_dom"/>
</dbReference>
<feature type="transmembrane region" description="Helical" evidence="7">
    <location>
        <begin position="213"/>
        <end position="235"/>
    </location>
</feature>
<dbReference type="EMBL" id="JBFXLR010000104">
    <property type="protein sequence ID" value="KAL2837019.1"/>
    <property type="molecule type" value="Genomic_DNA"/>
</dbReference>
<feature type="transmembrane region" description="Helical" evidence="7">
    <location>
        <begin position="324"/>
        <end position="345"/>
    </location>
</feature>
<keyword evidence="4 7" id="KW-1133">Transmembrane helix</keyword>
<dbReference type="SUPFAM" id="SSF103473">
    <property type="entry name" value="MFS general substrate transporter"/>
    <property type="match status" value="1"/>
</dbReference>
<evidence type="ECO:0000313" key="10">
    <source>
        <dbReference type="Proteomes" id="UP001610444"/>
    </source>
</evidence>
<reference evidence="9 10" key="1">
    <citation type="submission" date="2024-07" db="EMBL/GenBank/DDBJ databases">
        <title>Section-level genome sequencing and comparative genomics of Aspergillus sections Usti and Cavernicolus.</title>
        <authorList>
            <consortium name="Lawrence Berkeley National Laboratory"/>
            <person name="Nybo J.L."/>
            <person name="Vesth T.C."/>
            <person name="Theobald S."/>
            <person name="Frisvad J.C."/>
            <person name="Larsen T.O."/>
            <person name="Kjaerboelling I."/>
            <person name="Rothschild-Mancinelli K."/>
            <person name="Lyhne E.K."/>
            <person name="Kogle M.E."/>
            <person name="Barry K."/>
            <person name="Clum A."/>
            <person name="Na H."/>
            <person name="Ledsgaard L."/>
            <person name="Lin J."/>
            <person name="Lipzen A."/>
            <person name="Kuo A."/>
            <person name="Riley R."/>
            <person name="Mondo S."/>
            <person name="LaButti K."/>
            <person name="Haridas S."/>
            <person name="Pangalinan J."/>
            <person name="Salamov A.A."/>
            <person name="Simmons B.A."/>
            <person name="Magnuson J.K."/>
            <person name="Chen J."/>
            <person name="Drula E."/>
            <person name="Henrissat B."/>
            <person name="Wiebenga A."/>
            <person name="Lubbers R.J."/>
            <person name="Gomes A.C."/>
            <person name="Macurrencykelacurrency M.R."/>
            <person name="Stajich J."/>
            <person name="Grigoriev I.V."/>
            <person name="Mortensen U.H."/>
            <person name="De vries R.P."/>
            <person name="Baker S.E."/>
            <person name="Andersen M.R."/>
        </authorList>
    </citation>
    <scope>NUCLEOTIDE SEQUENCE [LARGE SCALE GENOMIC DNA]</scope>
    <source>
        <strain evidence="9 10">CBS 756.74</strain>
    </source>
</reference>
<dbReference type="RefSeq" id="XP_070892350.1">
    <property type="nucleotide sequence ID" value="XM_071047628.1"/>
</dbReference>
<dbReference type="Proteomes" id="UP001610444">
    <property type="component" value="Unassembled WGS sequence"/>
</dbReference>
<feature type="transmembrane region" description="Helical" evidence="7">
    <location>
        <begin position="54"/>
        <end position="81"/>
    </location>
</feature>
<organism evidence="9 10">
    <name type="scientific">Aspergillus pseudodeflectus</name>
    <dbReference type="NCBI Taxonomy" id="176178"/>
    <lineage>
        <taxon>Eukaryota</taxon>
        <taxon>Fungi</taxon>
        <taxon>Dikarya</taxon>
        <taxon>Ascomycota</taxon>
        <taxon>Pezizomycotina</taxon>
        <taxon>Eurotiomycetes</taxon>
        <taxon>Eurotiomycetidae</taxon>
        <taxon>Eurotiales</taxon>
        <taxon>Aspergillaceae</taxon>
        <taxon>Aspergillus</taxon>
        <taxon>Aspergillus subgen. Nidulantes</taxon>
    </lineage>
</organism>
<feature type="domain" description="Major facilitator superfamily (MFS) profile" evidence="8">
    <location>
        <begin position="54"/>
        <end position="471"/>
    </location>
</feature>